<dbReference type="PANTHER" id="PTHR11926">
    <property type="entry name" value="GLUCOSYL/GLUCURONOSYL TRANSFERASES"/>
    <property type="match status" value="1"/>
</dbReference>
<reference evidence="2 3" key="1">
    <citation type="journal article" date="2019" name="G3 (Bethesda)">
        <title>Sequencing of a Wild Apple (Malus baccata) Genome Unravels the Differences Between Cultivated and Wild Apple Species Regarding Disease Resistance and Cold Tolerance.</title>
        <authorList>
            <person name="Chen X."/>
        </authorList>
    </citation>
    <scope>NUCLEOTIDE SEQUENCE [LARGE SCALE GENOMIC DNA]</scope>
    <source>
        <strain evidence="3">cv. Shandingzi</strain>
        <tissue evidence="2">Leaves</tissue>
    </source>
</reference>
<evidence type="ECO:0000313" key="3">
    <source>
        <dbReference type="Proteomes" id="UP000315295"/>
    </source>
</evidence>
<accession>A0A540N4Y4</accession>
<dbReference type="EMBL" id="VIEB01000119">
    <property type="protein sequence ID" value="TQE05560.1"/>
    <property type="molecule type" value="Genomic_DNA"/>
</dbReference>
<proteinExistence type="inferred from homology"/>
<comment type="similarity">
    <text evidence="1">Belongs to the UDP-glycosyltransferase family.</text>
</comment>
<dbReference type="SUPFAM" id="SSF53756">
    <property type="entry name" value="UDP-Glycosyltransferase/glycogen phosphorylase"/>
    <property type="match status" value="1"/>
</dbReference>
<organism evidence="2 3">
    <name type="scientific">Malus baccata</name>
    <name type="common">Siberian crab apple</name>
    <name type="synonym">Pyrus baccata</name>
    <dbReference type="NCBI Taxonomy" id="106549"/>
    <lineage>
        <taxon>Eukaryota</taxon>
        <taxon>Viridiplantae</taxon>
        <taxon>Streptophyta</taxon>
        <taxon>Embryophyta</taxon>
        <taxon>Tracheophyta</taxon>
        <taxon>Spermatophyta</taxon>
        <taxon>Magnoliopsida</taxon>
        <taxon>eudicotyledons</taxon>
        <taxon>Gunneridae</taxon>
        <taxon>Pentapetalae</taxon>
        <taxon>rosids</taxon>
        <taxon>fabids</taxon>
        <taxon>Rosales</taxon>
        <taxon>Rosaceae</taxon>
        <taxon>Amygdaloideae</taxon>
        <taxon>Maleae</taxon>
        <taxon>Malus</taxon>
    </lineage>
</organism>
<comment type="caution">
    <text evidence="2">The sequence shown here is derived from an EMBL/GenBank/DDBJ whole genome shotgun (WGS) entry which is preliminary data.</text>
</comment>
<name>A0A540N4Y4_MALBA</name>
<dbReference type="STRING" id="106549.A0A540N4Y4"/>
<dbReference type="AlphaFoldDB" id="A0A540N4Y4"/>
<dbReference type="Gene3D" id="3.40.50.2000">
    <property type="entry name" value="Glycogen Phosphorylase B"/>
    <property type="match status" value="1"/>
</dbReference>
<gene>
    <name evidence="2" type="ORF">C1H46_008807</name>
</gene>
<evidence type="ECO:0000313" key="2">
    <source>
        <dbReference type="EMBL" id="TQE05560.1"/>
    </source>
</evidence>
<evidence type="ECO:0000256" key="1">
    <source>
        <dbReference type="ARBA" id="ARBA00009995"/>
    </source>
</evidence>
<sequence length="159" mass="17551">MLKAPKRGRRVEDDQVVLVVGNNVDDKASNMKGTLPRLLPNLRRESRDCVQGIAIGVAAVVVLDKGVEFAQGHVTPMLNLAQLLCHVGIHVTFLNTEHIHCRLTQRRALSTRFPTLRLESIPDGLPPDHPRTVPPIIDIISSLRLVTKLLPHGPLIVLL</sequence>
<keyword evidence="3" id="KW-1185">Reference proteome</keyword>
<dbReference type="GO" id="GO:0080043">
    <property type="term" value="F:quercetin 3-O-glucosyltransferase activity"/>
    <property type="evidence" value="ECO:0007669"/>
    <property type="project" value="TreeGrafter"/>
</dbReference>
<dbReference type="PANTHER" id="PTHR11926:SF1392">
    <property type="entry name" value="GLYCOSYLTRANSFERASE"/>
    <property type="match status" value="1"/>
</dbReference>
<dbReference type="Proteomes" id="UP000315295">
    <property type="component" value="Unassembled WGS sequence"/>
</dbReference>
<protein>
    <submittedName>
        <fullName evidence="2">Uncharacterized protein</fullName>
    </submittedName>
</protein>
<dbReference type="GO" id="GO:0080044">
    <property type="term" value="F:quercetin 7-O-glucosyltransferase activity"/>
    <property type="evidence" value="ECO:0007669"/>
    <property type="project" value="TreeGrafter"/>
</dbReference>